<reference evidence="1" key="1">
    <citation type="submission" date="2019-08" db="EMBL/GenBank/DDBJ databases">
        <authorList>
            <person name="Kucharzyk K."/>
            <person name="Murdoch R.W."/>
            <person name="Higgins S."/>
            <person name="Loffler F."/>
        </authorList>
    </citation>
    <scope>NUCLEOTIDE SEQUENCE</scope>
</reference>
<protein>
    <submittedName>
        <fullName evidence="1">Uncharacterized protein</fullName>
    </submittedName>
</protein>
<name>A0A645JK21_9ZZZZ</name>
<dbReference type="EMBL" id="VSSQ01142952">
    <property type="protein sequence ID" value="MPN63470.1"/>
    <property type="molecule type" value="Genomic_DNA"/>
</dbReference>
<proteinExistence type="predicted"/>
<comment type="caution">
    <text evidence="1">The sequence shown here is derived from an EMBL/GenBank/DDBJ whole genome shotgun (WGS) entry which is preliminary data.</text>
</comment>
<organism evidence="1">
    <name type="scientific">bioreactor metagenome</name>
    <dbReference type="NCBI Taxonomy" id="1076179"/>
    <lineage>
        <taxon>unclassified sequences</taxon>
        <taxon>metagenomes</taxon>
        <taxon>ecological metagenomes</taxon>
    </lineage>
</organism>
<dbReference type="AlphaFoldDB" id="A0A645JK21"/>
<accession>A0A645JK21</accession>
<sequence>MRQLAFHDFNGAAHVGAVVCIENIAAGGYEDELRRRAAAVDSEPGVPRVGSGVFFGNGVPGMAAYEFVVLSCVSEERPEIIRRDVL</sequence>
<evidence type="ECO:0000313" key="1">
    <source>
        <dbReference type="EMBL" id="MPN63470.1"/>
    </source>
</evidence>
<gene>
    <name evidence="1" type="ORF">SDC9_211229</name>
</gene>